<evidence type="ECO:0000313" key="1">
    <source>
        <dbReference type="EMBL" id="KAH7965509.1"/>
    </source>
</evidence>
<name>A0ACB8DBM4_DERSI</name>
<sequence>MAIAAAAVNSPTASVLEIKNSVGLEGVSGTTVKRRLYEAGLKSRTAAQKPIVSEANKQKRLEFARQHQHWIEDH</sequence>
<dbReference type="EMBL" id="CM023471">
    <property type="protein sequence ID" value="KAH7965509.1"/>
    <property type="molecule type" value="Genomic_DNA"/>
</dbReference>
<reference evidence="1" key="1">
    <citation type="submission" date="2020-05" db="EMBL/GenBank/DDBJ databases">
        <title>Large-scale comparative analyses of tick genomes elucidate their genetic diversity and vector capacities.</title>
        <authorList>
            <person name="Jia N."/>
            <person name="Wang J."/>
            <person name="Shi W."/>
            <person name="Du L."/>
            <person name="Sun Y."/>
            <person name="Zhan W."/>
            <person name="Jiang J."/>
            <person name="Wang Q."/>
            <person name="Zhang B."/>
            <person name="Ji P."/>
            <person name="Sakyi L.B."/>
            <person name="Cui X."/>
            <person name="Yuan T."/>
            <person name="Jiang B."/>
            <person name="Yang W."/>
            <person name="Lam T.T.-Y."/>
            <person name="Chang Q."/>
            <person name="Ding S."/>
            <person name="Wang X."/>
            <person name="Zhu J."/>
            <person name="Ruan X."/>
            <person name="Zhao L."/>
            <person name="Wei J."/>
            <person name="Que T."/>
            <person name="Du C."/>
            <person name="Cheng J."/>
            <person name="Dai P."/>
            <person name="Han X."/>
            <person name="Huang E."/>
            <person name="Gao Y."/>
            <person name="Liu J."/>
            <person name="Shao H."/>
            <person name="Ye R."/>
            <person name="Li L."/>
            <person name="Wei W."/>
            <person name="Wang X."/>
            <person name="Wang C."/>
            <person name="Yang T."/>
            <person name="Huo Q."/>
            <person name="Li W."/>
            <person name="Guo W."/>
            <person name="Chen H."/>
            <person name="Zhou L."/>
            <person name="Ni X."/>
            <person name="Tian J."/>
            <person name="Zhou Y."/>
            <person name="Sheng Y."/>
            <person name="Liu T."/>
            <person name="Pan Y."/>
            <person name="Xia L."/>
            <person name="Li J."/>
            <person name="Zhao F."/>
            <person name="Cao W."/>
        </authorList>
    </citation>
    <scope>NUCLEOTIDE SEQUENCE</scope>
    <source>
        <strain evidence="1">Dsil-2018</strain>
    </source>
</reference>
<dbReference type="Proteomes" id="UP000821865">
    <property type="component" value="Chromosome 2"/>
</dbReference>
<comment type="caution">
    <text evidence="1">The sequence shown here is derived from an EMBL/GenBank/DDBJ whole genome shotgun (WGS) entry which is preliminary data.</text>
</comment>
<proteinExistence type="predicted"/>
<accession>A0ACB8DBM4</accession>
<organism evidence="1 2">
    <name type="scientific">Dermacentor silvarum</name>
    <name type="common">Tick</name>
    <dbReference type="NCBI Taxonomy" id="543639"/>
    <lineage>
        <taxon>Eukaryota</taxon>
        <taxon>Metazoa</taxon>
        <taxon>Ecdysozoa</taxon>
        <taxon>Arthropoda</taxon>
        <taxon>Chelicerata</taxon>
        <taxon>Arachnida</taxon>
        <taxon>Acari</taxon>
        <taxon>Parasitiformes</taxon>
        <taxon>Ixodida</taxon>
        <taxon>Ixodoidea</taxon>
        <taxon>Ixodidae</taxon>
        <taxon>Rhipicephalinae</taxon>
        <taxon>Dermacentor</taxon>
    </lineage>
</organism>
<keyword evidence="2" id="KW-1185">Reference proteome</keyword>
<protein>
    <submittedName>
        <fullName evidence="1">Uncharacterized protein</fullName>
    </submittedName>
</protein>
<gene>
    <name evidence="1" type="ORF">HPB49_008495</name>
</gene>
<evidence type="ECO:0000313" key="2">
    <source>
        <dbReference type="Proteomes" id="UP000821865"/>
    </source>
</evidence>